<sequence>MAQLQQLPLSSYDLARYLFSQLALEQRSSAVYEVRLVDAERHHFAVQLDDVWLDCGADNAAKANPRLLMPSQLVEQISQLEVVALSEMQLQFMTMENAHFDHCY</sequence>
<dbReference type="Proteomes" id="UP000029264">
    <property type="component" value="Unassembled WGS sequence"/>
</dbReference>
<accession>A0A094JYD1</accession>
<dbReference type="AlphaFoldDB" id="A0A094JYD1"/>
<dbReference type="EMBL" id="JPEO01000006">
    <property type="protein sequence ID" value="KFZ37406.1"/>
    <property type="molecule type" value="Genomic_DNA"/>
</dbReference>
<evidence type="ECO:0000313" key="1">
    <source>
        <dbReference type="EMBL" id="KFZ37406.1"/>
    </source>
</evidence>
<protein>
    <submittedName>
        <fullName evidence="1">Uncharacterized protein</fullName>
    </submittedName>
</protein>
<keyword evidence="2" id="KW-1185">Reference proteome</keyword>
<proteinExistence type="predicted"/>
<gene>
    <name evidence="1" type="ORF">HR45_10320</name>
</gene>
<evidence type="ECO:0000313" key="2">
    <source>
        <dbReference type="Proteomes" id="UP000029264"/>
    </source>
</evidence>
<name>A0A094JYD1_9GAMM</name>
<comment type="caution">
    <text evidence="1">The sequence shown here is derived from an EMBL/GenBank/DDBJ whole genome shotgun (WGS) entry which is preliminary data.</text>
</comment>
<reference evidence="1 2" key="1">
    <citation type="submission" date="2014-06" db="EMBL/GenBank/DDBJ databases">
        <title>Shewanella sp. YQH10.</title>
        <authorList>
            <person name="Liu Y."/>
            <person name="Zeng R."/>
        </authorList>
    </citation>
    <scope>NUCLEOTIDE SEQUENCE [LARGE SCALE GENOMIC DNA]</scope>
    <source>
        <strain evidence="1 2">YQH10</strain>
    </source>
</reference>
<organism evidence="1 2">
    <name type="scientific">Shewanella mangrovi</name>
    <dbReference type="NCBI Taxonomy" id="1515746"/>
    <lineage>
        <taxon>Bacteria</taxon>
        <taxon>Pseudomonadati</taxon>
        <taxon>Pseudomonadota</taxon>
        <taxon>Gammaproteobacteria</taxon>
        <taxon>Alteromonadales</taxon>
        <taxon>Shewanellaceae</taxon>
        <taxon>Shewanella</taxon>
    </lineage>
</organism>